<feature type="region of interest" description="Disordered" evidence="1">
    <location>
        <begin position="146"/>
        <end position="184"/>
    </location>
</feature>
<dbReference type="Proteomes" id="UP001431186">
    <property type="component" value="Chromosome"/>
</dbReference>
<proteinExistence type="predicted"/>
<accession>A0AAU9C524</accession>
<dbReference type="KEGG" id="lcal:ATTO_12000"/>
<name>A0AAU9C524_9ACTN</name>
<protein>
    <submittedName>
        <fullName evidence="2">Uncharacterized protein</fullName>
    </submittedName>
</protein>
<sequence length="184" mass="20466">MSKGDVLGFDASRAPKKSSTLRDFGATSAGIQAVFDACDNHDYYNLIEALEPFSPSADTLLEISLAFRMNNDKLLRTAVNQALFEDAPKNKGSRLRRETEDSVMLQEVLPTCLVYMLDKMREKDYAPVIDTIQLLLDEYGNPRQRRRANTVRDAGARAQADREISEILSSQSAEKKPSPQGPPA</sequence>
<organism evidence="2 3">
    <name type="scientific">Leptogranulimonas caecicola</name>
    <dbReference type="NCBI Taxonomy" id="2894156"/>
    <lineage>
        <taxon>Bacteria</taxon>
        <taxon>Bacillati</taxon>
        <taxon>Actinomycetota</taxon>
        <taxon>Coriobacteriia</taxon>
        <taxon>Coriobacteriales</taxon>
        <taxon>Kribbibacteriaceae</taxon>
        <taxon>Leptogranulimonas</taxon>
    </lineage>
</organism>
<evidence type="ECO:0000256" key="1">
    <source>
        <dbReference type="SAM" id="MobiDB-lite"/>
    </source>
</evidence>
<dbReference type="AlphaFoldDB" id="A0AAU9C524"/>
<evidence type="ECO:0000313" key="2">
    <source>
        <dbReference type="EMBL" id="BDC91328.1"/>
    </source>
</evidence>
<dbReference type="EMBL" id="AP025285">
    <property type="protein sequence ID" value="BDC91328.1"/>
    <property type="molecule type" value="Genomic_DNA"/>
</dbReference>
<keyword evidence="3" id="KW-1185">Reference proteome</keyword>
<evidence type="ECO:0000313" key="3">
    <source>
        <dbReference type="Proteomes" id="UP001431186"/>
    </source>
</evidence>
<dbReference type="RefSeq" id="WP_265591357.1">
    <property type="nucleotide sequence ID" value="NZ_AP025285.1"/>
</dbReference>
<gene>
    <name evidence="2" type="ORF">ATTO_12000</name>
</gene>
<reference evidence="2" key="1">
    <citation type="submission" date="2021-11" db="EMBL/GenBank/DDBJ databases">
        <title>Complete genome sequence of Atopobiaceae bacterium TOC12.</title>
        <authorList>
            <person name="Morinaga K."/>
            <person name="Kusada H."/>
            <person name="Tamaki H."/>
        </authorList>
    </citation>
    <scope>NUCLEOTIDE SEQUENCE</scope>
    <source>
        <strain evidence="2">TOC12</strain>
    </source>
</reference>